<dbReference type="Pfam" id="PF08240">
    <property type="entry name" value="ADH_N"/>
    <property type="match status" value="1"/>
</dbReference>
<dbReference type="EMBL" id="AP022569">
    <property type="protein sequence ID" value="BBX48680.1"/>
    <property type="molecule type" value="Genomic_DNA"/>
</dbReference>
<reference evidence="2 3" key="1">
    <citation type="journal article" date="2019" name="Emerg. Microbes Infect.">
        <title>Comprehensive subspecies identification of 175 nontuberculous mycobacteria species based on 7547 genomic profiles.</title>
        <authorList>
            <person name="Matsumoto Y."/>
            <person name="Kinjo T."/>
            <person name="Motooka D."/>
            <person name="Nabeya D."/>
            <person name="Jung N."/>
            <person name="Uechi K."/>
            <person name="Horii T."/>
            <person name="Iida T."/>
            <person name="Fujita J."/>
            <person name="Nakamura S."/>
        </authorList>
    </citation>
    <scope>NUCLEOTIDE SEQUENCE [LARGE SCALE GENOMIC DNA]</scope>
    <source>
        <strain evidence="2 3">JCM 12404</strain>
    </source>
</reference>
<dbReference type="Proteomes" id="UP000465866">
    <property type="component" value="Chromosome"/>
</dbReference>
<name>A0A7I7L2R6_9MYCO</name>
<dbReference type="KEGG" id="mcoo:MCOO_46950"/>
<dbReference type="AlphaFoldDB" id="A0A7I7L2R6"/>
<feature type="domain" description="Enoyl reductase (ER)" evidence="1">
    <location>
        <begin position="12"/>
        <end position="330"/>
    </location>
</feature>
<dbReference type="Pfam" id="PF13602">
    <property type="entry name" value="ADH_zinc_N_2"/>
    <property type="match status" value="1"/>
</dbReference>
<dbReference type="RefSeq" id="WP_163780640.1">
    <property type="nucleotide sequence ID" value="NZ_AP022569.1"/>
</dbReference>
<dbReference type="SUPFAM" id="SSF50129">
    <property type="entry name" value="GroES-like"/>
    <property type="match status" value="1"/>
</dbReference>
<protein>
    <submittedName>
        <fullName evidence="2">NADPH:quinone oxidoreductase</fullName>
    </submittedName>
</protein>
<keyword evidence="3" id="KW-1185">Reference proteome</keyword>
<dbReference type="InterPro" id="IPR020843">
    <property type="entry name" value="ER"/>
</dbReference>
<sequence length="337" mass="36488">MKSFTLDKYAKKSSLRAAEMPEPLVGDDDVLVEVHAAGVNVLDAKIRDGEFKLVLPYRLPLIMGNDVAGVVTRVGPRVQKFRPGDEVYARPDKDRIGTFAEFIAMNQRDVAFKPTALTMAEGASVPLVGLTAWQALVEQADVKPGQKVFIQAGTGGVGTIAIQLAKHLGATVATTCSSTSFDMVKSLGADVVIDYKTQDFETILHDYDVVLHSQDAPALQKSLRVLKPGGTLISISGPPDHVFGGEIGAAWYVRLALRLLSFGTRRKARRLGVRFFFLFMRANGEQLQDITALIDSGVIRPVMDKVFPFAETNAAMAYVESGRAKGKVVVTVKPNLG</sequence>
<dbReference type="Gene3D" id="3.40.50.720">
    <property type="entry name" value="NAD(P)-binding Rossmann-like Domain"/>
    <property type="match status" value="1"/>
</dbReference>
<evidence type="ECO:0000313" key="3">
    <source>
        <dbReference type="Proteomes" id="UP000465866"/>
    </source>
</evidence>
<accession>A0A7I7L2R6</accession>
<dbReference type="GO" id="GO:0016491">
    <property type="term" value="F:oxidoreductase activity"/>
    <property type="evidence" value="ECO:0007669"/>
    <property type="project" value="InterPro"/>
</dbReference>
<dbReference type="InterPro" id="IPR050700">
    <property type="entry name" value="YIM1/Zinc_Alcohol_DH_Fams"/>
</dbReference>
<dbReference type="InterPro" id="IPR011032">
    <property type="entry name" value="GroES-like_sf"/>
</dbReference>
<dbReference type="PANTHER" id="PTHR11695">
    <property type="entry name" value="ALCOHOL DEHYDROGENASE RELATED"/>
    <property type="match status" value="1"/>
</dbReference>
<dbReference type="SMART" id="SM00829">
    <property type="entry name" value="PKS_ER"/>
    <property type="match status" value="1"/>
</dbReference>
<dbReference type="CDD" id="cd05289">
    <property type="entry name" value="MDR_like_2"/>
    <property type="match status" value="1"/>
</dbReference>
<evidence type="ECO:0000259" key="1">
    <source>
        <dbReference type="SMART" id="SM00829"/>
    </source>
</evidence>
<proteinExistence type="predicted"/>
<dbReference type="SUPFAM" id="SSF51735">
    <property type="entry name" value="NAD(P)-binding Rossmann-fold domains"/>
    <property type="match status" value="1"/>
</dbReference>
<dbReference type="InterPro" id="IPR013154">
    <property type="entry name" value="ADH-like_N"/>
</dbReference>
<dbReference type="Gene3D" id="3.90.180.10">
    <property type="entry name" value="Medium-chain alcohol dehydrogenases, catalytic domain"/>
    <property type="match status" value="1"/>
</dbReference>
<dbReference type="InterPro" id="IPR036291">
    <property type="entry name" value="NAD(P)-bd_dom_sf"/>
</dbReference>
<organism evidence="2 3">
    <name type="scientific">Mycobacterium cookii</name>
    <dbReference type="NCBI Taxonomy" id="1775"/>
    <lineage>
        <taxon>Bacteria</taxon>
        <taxon>Bacillati</taxon>
        <taxon>Actinomycetota</taxon>
        <taxon>Actinomycetes</taxon>
        <taxon>Mycobacteriales</taxon>
        <taxon>Mycobacteriaceae</taxon>
        <taxon>Mycobacterium</taxon>
    </lineage>
</organism>
<evidence type="ECO:0000313" key="2">
    <source>
        <dbReference type="EMBL" id="BBX48680.1"/>
    </source>
</evidence>
<dbReference type="PANTHER" id="PTHR11695:SF294">
    <property type="entry name" value="RETICULON-4-INTERACTING PROTEIN 1, MITOCHONDRIAL"/>
    <property type="match status" value="1"/>
</dbReference>
<gene>
    <name evidence="2" type="ORF">MCOO_46950</name>
</gene>